<proteinExistence type="predicted"/>
<reference evidence="1" key="1">
    <citation type="submission" date="2018-02" db="EMBL/GenBank/DDBJ databases">
        <title>Rhizophora mucronata_Transcriptome.</title>
        <authorList>
            <person name="Meera S.P."/>
            <person name="Sreeshan A."/>
            <person name="Augustine A."/>
        </authorList>
    </citation>
    <scope>NUCLEOTIDE SEQUENCE</scope>
    <source>
        <tissue evidence="1">Leaf</tissue>
    </source>
</reference>
<evidence type="ECO:0000313" key="1">
    <source>
        <dbReference type="EMBL" id="MBX71018.1"/>
    </source>
</evidence>
<sequence length="58" mass="6769">MEIAFCFFSLAESTAFCMKGFWGIGTNLWTLHLGLNHKKVCIKLKVYMSCRVVRIFMF</sequence>
<organism evidence="1">
    <name type="scientific">Rhizophora mucronata</name>
    <name type="common">Asiatic mangrove</name>
    <dbReference type="NCBI Taxonomy" id="61149"/>
    <lineage>
        <taxon>Eukaryota</taxon>
        <taxon>Viridiplantae</taxon>
        <taxon>Streptophyta</taxon>
        <taxon>Embryophyta</taxon>
        <taxon>Tracheophyta</taxon>
        <taxon>Spermatophyta</taxon>
        <taxon>Magnoliopsida</taxon>
        <taxon>eudicotyledons</taxon>
        <taxon>Gunneridae</taxon>
        <taxon>Pentapetalae</taxon>
        <taxon>rosids</taxon>
        <taxon>fabids</taxon>
        <taxon>Malpighiales</taxon>
        <taxon>Rhizophoraceae</taxon>
        <taxon>Rhizophora</taxon>
    </lineage>
</organism>
<dbReference type="EMBL" id="GGEC01090534">
    <property type="protein sequence ID" value="MBX71018.1"/>
    <property type="molecule type" value="Transcribed_RNA"/>
</dbReference>
<protein>
    <submittedName>
        <fullName evidence="1">Uncharacterized protein</fullName>
    </submittedName>
</protein>
<dbReference type="AlphaFoldDB" id="A0A2P2QVN6"/>
<accession>A0A2P2QVN6</accession>
<name>A0A2P2QVN6_RHIMU</name>